<protein>
    <submittedName>
        <fullName evidence="3">Uncharacterized protein</fullName>
    </submittedName>
</protein>
<sequence length="238" mass="26470">MPKKKTAPAEQSNTGQENLTDSGKEKKTETMPEAQPDKSSVVTPVEPTGSAACHEVVESPQKKGFPWANMVISLVFGLLLGVLVSYFFMVKPVQDQLAVTAGLLNDDSASNQIKSDLTNTRLRQQEMEIRYLKSAAQLESANQYIFLLRIKEQVSIARLQLEQKDGFEARETMAGIKTLFDQLRPFIEKKDKATADDLESLIKTSIQDLTGDPEQAKTDLEGMASHLNTVEMTLFQME</sequence>
<accession>A0A0P6XDH7</accession>
<keyword evidence="2" id="KW-0472">Membrane</keyword>
<feature type="transmembrane region" description="Helical" evidence="2">
    <location>
        <begin position="67"/>
        <end position="89"/>
    </location>
</feature>
<dbReference type="EMBL" id="LGCK01000006">
    <property type="protein sequence ID" value="KPL73231.1"/>
    <property type="molecule type" value="Genomic_DNA"/>
</dbReference>
<organism evidence="3 4">
    <name type="scientific">Leptolinea tardivitalis</name>
    <dbReference type="NCBI Taxonomy" id="229920"/>
    <lineage>
        <taxon>Bacteria</taxon>
        <taxon>Bacillati</taxon>
        <taxon>Chloroflexota</taxon>
        <taxon>Anaerolineae</taxon>
        <taxon>Anaerolineales</taxon>
        <taxon>Anaerolineaceae</taxon>
        <taxon>Leptolinea</taxon>
    </lineage>
</organism>
<dbReference type="AlphaFoldDB" id="A0A0P6XDH7"/>
<proteinExistence type="predicted"/>
<keyword evidence="4" id="KW-1185">Reference proteome</keyword>
<reference evidence="3 4" key="1">
    <citation type="submission" date="2015-07" db="EMBL/GenBank/DDBJ databases">
        <title>Genome sequence of Leptolinea tardivitalis DSM 16556.</title>
        <authorList>
            <person name="Hemp J."/>
            <person name="Ward L.M."/>
            <person name="Pace L.A."/>
            <person name="Fischer W.W."/>
        </authorList>
    </citation>
    <scope>NUCLEOTIDE SEQUENCE [LARGE SCALE GENOMIC DNA]</scope>
    <source>
        <strain evidence="3 4">YMTK-2</strain>
    </source>
</reference>
<evidence type="ECO:0000313" key="3">
    <source>
        <dbReference type="EMBL" id="KPL73231.1"/>
    </source>
</evidence>
<keyword evidence="2" id="KW-1133">Transmembrane helix</keyword>
<keyword evidence="2" id="KW-0812">Transmembrane</keyword>
<feature type="region of interest" description="Disordered" evidence="1">
    <location>
        <begin position="1"/>
        <end position="49"/>
    </location>
</feature>
<dbReference type="Proteomes" id="UP000050430">
    <property type="component" value="Unassembled WGS sequence"/>
</dbReference>
<feature type="compositionally biased region" description="Polar residues" evidence="1">
    <location>
        <begin position="9"/>
        <end position="21"/>
    </location>
</feature>
<evidence type="ECO:0000256" key="1">
    <source>
        <dbReference type="SAM" id="MobiDB-lite"/>
    </source>
</evidence>
<gene>
    <name evidence="3" type="ORF">ADM99_03080</name>
</gene>
<comment type="caution">
    <text evidence="3">The sequence shown here is derived from an EMBL/GenBank/DDBJ whole genome shotgun (WGS) entry which is preliminary data.</text>
</comment>
<dbReference type="STRING" id="229920.ADM99_03080"/>
<name>A0A0P6XDH7_9CHLR</name>
<evidence type="ECO:0000256" key="2">
    <source>
        <dbReference type="SAM" id="Phobius"/>
    </source>
</evidence>
<dbReference type="RefSeq" id="WP_062421627.1">
    <property type="nucleotide sequence ID" value="NZ_BBYA01000009.1"/>
</dbReference>
<evidence type="ECO:0000313" key="4">
    <source>
        <dbReference type="Proteomes" id="UP000050430"/>
    </source>
</evidence>